<evidence type="ECO:0000256" key="4">
    <source>
        <dbReference type="ARBA" id="ARBA00022723"/>
    </source>
</evidence>
<feature type="compositionally biased region" description="Polar residues" evidence="8">
    <location>
        <begin position="509"/>
        <end position="521"/>
    </location>
</feature>
<keyword evidence="5" id="KW-0694">RNA-binding</keyword>
<protein>
    <recommendedName>
        <fullName evidence="9">TROVE domain-containing protein</fullName>
    </recommendedName>
</protein>
<feature type="region of interest" description="Disordered" evidence="8">
    <location>
        <begin position="328"/>
        <end position="362"/>
    </location>
</feature>
<evidence type="ECO:0000256" key="1">
    <source>
        <dbReference type="ARBA" id="ARBA00004496"/>
    </source>
</evidence>
<feature type="compositionally biased region" description="Pro residues" evidence="8">
    <location>
        <begin position="586"/>
        <end position="602"/>
    </location>
</feature>
<dbReference type="GO" id="GO:0003723">
    <property type="term" value="F:RNA binding"/>
    <property type="evidence" value="ECO:0007669"/>
    <property type="project" value="UniProtKB-KW"/>
</dbReference>
<evidence type="ECO:0000259" key="9">
    <source>
        <dbReference type="PROSITE" id="PS50988"/>
    </source>
</evidence>
<feature type="compositionally biased region" description="Basic and acidic residues" evidence="8">
    <location>
        <begin position="328"/>
        <end position="347"/>
    </location>
</feature>
<dbReference type="GO" id="GO:0005737">
    <property type="term" value="C:cytoplasm"/>
    <property type="evidence" value="ECO:0007669"/>
    <property type="project" value="UniProtKB-SubCell"/>
</dbReference>
<organism evidence="10 11">
    <name type="scientific">Volvox africanus</name>
    <dbReference type="NCBI Taxonomy" id="51714"/>
    <lineage>
        <taxon>Eukaryota</taxon>
        <taxon>Viridiplantae</taxon>
        <taxon>Chlorophyta</taxon>
        <taxon>core chlorophytes</taxon>
        <taxon>Chlorophyceae</taxon>
        <taxon>CS clade</taxon>
        <taxon>Chlamydomonadales</taxon>
        <taxon>Volvocaceae</taxon>
        <taxon>Volvox</taxon>
    </lineage>
</organism>
<dbReference type="Pfam" id="PF05731">
    <property type="entry name" value="TROVE"/>
    <property type="match status" value="2"/>
</dbReference>
<feature type="compositionally biased region" description="Polar residues" evidence="8">
    <location>
        <begin position="1"/>
        <end position="16"/>
    </location>
</feature>
<keyword evidence="3" id="KW-0963">Cytoplasm</keyword>
<evidence type="ECO:0000256" key="5">
    <source>
        <dbReference type="ARBA" id="ARBA00022884"/>
    </source>
</evidence>
<dbReference type="InterPro" id="IPR056800">
    <property type="entry name" value="vWA_Ro60"/>
</dbReference>
<comment type="similarity">
    <text evidence="2">Belongs to the Ro 60 kDa family.</text>
</comment>
<feature type="region of interest" description="Disordered" evidence="8">
    <location>
        <begin position="440"/>
        <end position="470"/>
    </location>
</feature>
<feature type="region of interest" description="Disordered" evidence="8">
    <location>
        <begin position="507"/>
        <end position="538"/>
    </location>
</feature>
<feature type="compositionally biased region" description="Low complexity" evidence="8">
    <location>
        <begin position="457"/>
        <end position="470"/>
    </location>
</feature>
<evidence type="ECO:0000256" key="7">
    <source>
        <dbReference type="SAM" id="Coils"/>
    </source>
</evidence>
<feature type="region of interest" description="Disordered" evidence="8">
    <location>
        <begin position="1"/>
        <end position="24"/>
    </location>
</feature>
<sequence length="949" mass="100260">MESESDAPQLQQSDIPQSEPLDENQVLNNAGGYVYKIDDFSRLRRFIVLGSNGNNYYVSEKQQGLENCECVLRLLAEGHGLRVVEEVTRISKAGRAPRQSTGILVLAICARLGDLATRQAALAALPAVCRTASTLFEFVQYCKDLGPVTCATRVGDTAASPSEVRAWLDAPKIAPKSAAEVAAEAAAEAEEEAAAKAEEEAARKALDEAIKAAEAADADHVNEANKAVAKAFEALPDGSMRCGDGRDTATPLAGKYVVARKSKASWGRSMRRAIARWYLDKSPAAVAYQATKYSQRHGWGHADLLRLAHPDPEKYAAKKQKMILEAAEKEKEREKEKAGEKEKKGADTDMDAGAGDVDHTPDSDWVLVPQGAAEGAQVTEEADNVENGVGTSELRSLEAAMAATGLAAGVEADSNEAAAAAAAQRVADMKAIFDFLTHGTVPGQERPERRAKRLRGEAAATGGETGTAERAAAAVVAPTATAATEGAVEGGAADSMQVDSGVLTVAAPSPSTAADDTNMTTAEDAPKPPEAAANTQTSEAPLATAAVVGESTDTPAASAAAAPAVPLSPVMQYLVDAHRLRKEIRAPPPLIKPKAPSPPPPHVLLRGRGGRGRGCGRGPPVEVKEESAPPPPPDPAAIAAYEAARAEAIALAVSLVRRHRFGHEHVGDTALLRAPELWAAFLEVGMPLTALIRNLGRMTEMGVLQRPDCLSTITRRLSDGGALALARVHPMTILDALCTYRNGQGARGVARWKPEMTVLEALDAAFYLAFKNVVPTGQRYLLGLDISGSMGCSCAGMTSVTSREAAATVLMQLARTEPWVKALAFSHELVPFEVQASERLDQVVERCAAMKMGATDCALPIVHAAKHKIPTDVFVILTDNETWFGEIHPAEALRQYRLEMGLPHAKLVVLAFSAIEFSIADPNDPGMLDVAGLDSAVPQLVADFVTGKL</sequence>
<dbReference type="SUPFAM" id="SSF140864">
    <property type="entry name" value="TROVE domain-like"/>
    <property type="match status" value="3"/>
</dbReference>
<dbReference type="Pfam" id="PF25045">
    <property type="entry name" value="vWA_Ro60"/>
    <property type="match status" value="1"/>
</dbReference>
<evidence type="ECO:0000256" key="3">
    <source>
        <dbReference type="ARBA" id="ARBA00022490"/>
    </source>
</evidence>
<dbReference type="EMBL" id="BNCO01000003">
    <property type="protein sequence ID" value="GIL45318.1"/>
    <property type="molecule type" value="Genomic_DNA"/>
</dbReference>
<feature type="coiled-coil region" evidence="7">
    <location>
        <begin position="179"/>
        <end position="216"/>
    </location>
</feature>
<dbReference type="PANTHER" id="PTHR14202:SF0">
    <property type="entry name" value="RNA-BINDING PROTEIN RO60"/>
    <property type="match status" value="1"/>
</dbReference>
<name>A0A8J4ETS8_9CHLO</name>
<keyword evidence="4" id="KW-0479">Metal-binding</keyword>
<feature type="region of interest" description="Disordered" evidence="8">
    <location>
        <begin position="585"/>
        <end position="632"/>
    </location>
</feature>
<dbReference type="Gene3D" id="3.40.50.410">
    <property type="entry name" value="von Willebrand factor, type A domain"/>
    <property type="match status" value="2"/>
</dbReference>
<comment type="caution">
    <text evidence="10">The sequence shown here is derived from an EMBL/GenBank/DDBJ whole genome shotgun (WGS) entry which is preliminary data.</text>
</comment>
<gene>
    <name evidence="10" type="ORF">Vafri_2586</name>
</gene>
<feature type="domain" description="TROVE" evidence="9">
    <location>
        <begin position="26"/>
        <end position="778"/>
    </location>
</feature>
<accession>A0A8J4ETS8</accession>
<dbReference type="PROSITE" id="PS50988">
    <property type="entry name" value="TROVE"/>
    <property type="match status" value="1"/>
</dbReference>
<keyword evidence="6" id="KW-0687">Ribonucleoprotein</keyword>
<evidence type="ECO:0000313" key="11">
    <source>
        <dbReference type="Proteomes" id="UP000747399"/>
    </source>
</evidence>
<dbReference type="SUPFAM" id="SSF53300">
    <property type="entry name" value="vWA-like"/>
    <property type="match status" value="1"/>
</dbReference>
<reference evidence="10" key="1">
    <citation type="journal article" date="2021" name="Proc. Natl. Acad. Sci. U.S.A.">
        <title>Three genomes in the algal genus Volvox reveal the fate of a haploid sex-determining region after a transition to homothallism.</title>
        <authorList>
            <person name="Yamamoto K."/>
            <person name="Hamaji T."/>
            <person name="Kawai-Toyooka H."/>
            <person name="Matsuzaki R."/>
            <person name="Takahashi F."/>
            <person name="Nishimura Y."/>
            <person name="Kawachi M."/>
            <person name="Noguchi H."/>
            <person name="Minakuchi Y."/>
            <person name="Umen J.G."/>
            <person name="Toyoda A."/>
            <person name="Nozaki H."/>
        </authorList>
    </citation>
    <scope>NUCLEOTIDE SEQUENCE</scope>
    <source>
        <strain evidence="10">NIES-3780</strain>
    </source>
</reference>
<dbReference type="GO" id="GO:0046872">
    <property type="term" value="F:metal ion binding"/>
    <property type="evidence" value="ECO:0007669"/>
    <property type="project" value="UniProtKB-KW"/>
</dbReference>
<dbReference type="Proteomes" id="UP000747399">
    <property type="component" value="Unassembled WGS sequence"/>
</dbReference>
<dbReference type="AlphaFoldDB" id="A0A8J4ETS8"/>
<dbReference type="InterPro" id="IPR037214">
    <property type="entry name" value="TROVE_dom_sf"/>
</dbReference>
<keyword evidence="7" id="KW-0175">Coiled coil</keyword>
<dbReference type="PANTHER" id="PTHR14202">
    <property type="entry name" value="60 KDA RIBONUCLEOPROTEIN SSA/RO"/>
    <property type="match status" value="1"/>
</dbReference>
<comment type="subcellular location">
    <subcellularLocation>
        <location evidence="1">Cytoplasm</location>
    </subcellularLocation>
</comment>
<evidence type="ECO:0000256" key="8">
    <source>
        <dbReference type="SAM" id="MobiDB-lite"/>
    </source>
</evidence>
<keyword evidence="11" id="KW-1185">Reference proteome</keyword>
<evidence type="ECO:0000256" key="6">
    <source>
        <dbReference type="ARBA" id="ARBA00023274"/>
    </source>
</evidence>
<dbReference type="GO" id="GO:1990904">
    <property type="term" value="C:ribonucleoprotein complex"/>
    <property type="evidence" value="ECO:0007669"/>
    <property type="project" value="UniProtKB-KW"/>
</dbReference>
<evidence type="ECO:0000313" key="10">
    <source>
        <dbReference type="EMBL" id="GIL45318.1"/>
    </source>
</evidence>
<dbReference type="InterPro" id="IPR040322">
    <property type="entry name" value="TROVE2"/>
</dbReference>
<dbReference type="InterPro" id="IPR036465">
    <property type="entry name" value="vWFA_dom_sf"/>
</dbReference>
<dbReference type="InterPro" id="IPR008858">
    <property type="entry name" value="TROVE_dom"/>
</dbReference>
<proteinExistence type="inferred from homology"/>
<evidence type="ECO:0000256" key="2">
    <source>
        <dbReference type="ARBA" id="ARBA00007814"/>
    </source>
</evidence>